<evidence type="ECO:0000256" key="8">
    <source>
        <dbReference type="SAM" id="MobiDB-lite"/>
    </source>
</evidence>
<accession>A0A7R7XZ04</accession>
<evidence type="ECO:0000256" key="3">
    <source>
        <dbReference type="ARBA" id="ARBA00022833"/>
    </source>
</evidence>
<dbReference type="GO" id="GO:0006351">
    <property type="term" value="P:DNA-templated transcription"/>
    <property type="evidence" value="ECO:0007669"/>
    <property type="project" value="InterPro"/>
</dbReference>
<keyword evidence="5" id="KW-0238">DNA-binding</keyword>
<proteinExistence type="predicted"/>
<keyword evidence="6" id="KW-0804">Transcription</keyword>
<evidence type="ECO:0000259" key="10">
    <source>
        <dbReference type="SMART" id="SM00906"/>
    </source>
</evidence>
<dbReference type="GO" id="GO:0000981">
    <property type="term" value="F:DNA-binding transcription factor activity, RNA polymerase II-specific"/>
    <property type="evidence" value="ECO:0007669"/>
    <property type="project" value="TreeGrafter"/>
</dbReference>
<sequence length="535" mass="59097">MVMSIGTVRPFRRGEISLHPFGFFTAALQVIAPRGFCFNRLEDIAHFLLIARFGVYFYIGCSIWEISRICMRICIELNLHRNSPDVAADQDRRAIIFWESYSLDRFASAMLGRPFGIDDQDIEISTPKTTPSLQSSHGTFSHMVELALISSQMHRALHQETHAPQINDGALLHSSRRGAAIYTTLATFHQKLAHWRSTAPIQDCGTGSPPACAFHMPEYFELRYQEERLTLIRAVIEASRRRGPPGSSRLHDGGGPGGGGLFPSGILQSSCLEAAVGVICAYDVLQRRGVIMYSRYYMHVLFSAGILIILVVFLRIDIKGRGPTTRDPGGSNSDGGCRSRTDAGFTTRYSSNVVDLSDWLSQSVAPGSERPQDISLDRALEVLTTVGDLLSWLAEQMPDSALYSRVFDALRQNMERMVHHHHHHHHHQSLRKGQSIPVHVAGAVPNEPTFPLPAQSTADPPGESSNIADFNLNLGLDYSPSVGTEPSLTELLGELFPDIPVDMLGDMGVSVSPGEQAVWPLSEFPFMPPGFMENH</sequence>
<dbReference type="PANTHER" id="PTHR47782">
    <property type="entry name" value="ZN(II)2CYS6 TRANSCRIPTION FACTOR (EUROFUNG)-RELATED"/>
    <property type="match status" value="1"/>
</dbReference>
<dbReference type="Proteomes" id="UP000654913">
    <property type="component" value="Chromosome 7"/>
</dbReference>
<evidence type="ECO:0000256" key="4">
    <source>
        <dbReference type="ARBA" id="ARBA00023015"/>
    </source>
</evidence>
<keyword evidence="9" id="KW-0472">Membrane</keyword>
<organism evidence="11 12">
    <name type="scientific">Aspergillus puulaauensis</name>
    <dbReference type="NCBI Taxonomy" id="1220207"/>
    <lineage>
        <taxon>Eukaryota</taxon>
        <taxon>Fungi</taxon>
        <taxon>Dikarya</taxon>
        <taxon>Ascomycota</taxon>
        <taxon>Pezizomycotina</taxon>
        <taxon>Eurotiomycetes</taxon>
        <taxon>Eurotiomycetidae</taxon>
        <taxon>Eurotiales</taxon>
        <taxon>Aspergillaceae</taxon>
        <taxon>Aspergillus</taxon>
    </lineage>
</organism>
<reference evidence="11" key="2">
    <citation type="submission" date="2021-02" db="EMBL/GenBank/DDBJ databases">
        <title>Aspergillus puulaauensis MK2 genome sequence.</title>
        <authorList>
            <person name="Futagami T."/>
            <person name="Mori K."/>
            <person name="Kadooka C."/>
            <person name="Tanaka T."/>
        </authorList>
    </citation>
    <scope>NUCLEOTIDE SEQUENCE</scope>
    <source>
        <strain evidence="11">MK2</strain>
    </source>
</reference>
<feature type="region of interest" description="Disordered" evidence="8">
    <location>
        <begin position="323"/>
        <end position="343"/>
    </location>
</feature>
<evidence type="ECO:0000256" key="2">
    <source>
        <dbReference type="ARBA" id="ARBA00022723"/>
    </source>
</evidence>
<evidence type="ECO:0000256" key="5">
    <source>
        <dbReference type="ARBA" id="ARBA00023125"/>
    </source>
</evidence>
<dbReference type="AlphaFoldDB" id="A0A7R7XZ04"/>
<evidence type="ECO:0000256" key="7">
    <source>
        <dbReference type="ARBA" id="ARBA00023242"/>
    </source>
</evidence>
<evidence type="ECO:0000313" key="12">
    <source>
        <dbReference type="Proteomes" id="UP000654913"/>
    </source>
</evidence>
<evidence type="ECO:0000256" key="6">
    <source>
        <dbReference type="ARBA" id="ARBA00023163"/>
    </source>
</evidence>
<comment type="subcellular location">
    <subcellularLocation>
        <location evidence="1">Nucleus</location>
    </subcellularLocation>
</comment>
<protein>
    <recommendedName>
        <fullName evidence="10">Xylanolytic transcriptional activator regulatory domain-containing protein</fullName>
    </recommendedName>
</protein>
<keyword evidence="9" id="KW-0812">Transmembrane</keyword>
<dbReference type="GO" id="GO:0043565">
    <property type="term" value="F:sequence-specific DNA binding"/>
    <property type="evidence" value="ECO:0007669"/>
    <property type="project" value="TreeGrafter"/>
</dbReference>
<keyword evidence="4" id="KW-0805">Transcription regulation</keyword>
<feature type="transmembrane region" description="Helical" evidence="9">
    <location>
        <begin position="44"/>
        <end position="64"/>
    </location>
</feature>
<keyword evidence="9" id="KW-1133">Transmembrane helix</keyword>
<dbReference type="RefSeq" id="XP_041561719.1">
    <property type="nucleotide sequence ID" value="XM_041696050.1"/>
</dbReference>
<keyword evidence="7" id="KW-0539">Nucleus</keyword>
<gene>
    <name evidence="11" type="ORF">APUU_71103S</name>
</gene>
<evidence type="ECO:0000256" key="1">
    <source>
        <dbReference type="ARBA" id="ARBA00004123"/>
    </source>
</evidence>
<evidence type="ECO:0000313" key="11">
    <source>
        <dbReference type="EMBL" id="BCS29533.1"/>
    </source>
</evidence>
<dbReference type="SMART" id="SM00906">
    <property type="entry name" value="Fungal_trans"/>
    <property type="match status" value="1"/>
</dbReference>
<dbReference type="EMBL" id="AP024449">
    <property type="protein sequence ID" value="BCS29533.1"/>
    <property type="molecule type" value="Genomic_DNA"/>
</dbReference>
<dbReference type="OrthoDB" id="25921at2759"/>
<dbReference type="GO" id="GO:0045944">
    <property type="term" value="P:positive regulation of transcription by RNA polymerase II"/>
    <property type="evidence" value="ECO:0007669"/>
    <property type="project" value="TreeGrafter"/>
</dbReference>
<dbReference type="InterPro" id="IPR007219">
    <property type="entry name" value="XnlR_reg_dom"/>
</dbReference>
<dbReference type="GO" id="GO:0008270">
    <property type="term" value="F:zinc ion binding"/>
    <property type="evidence" value="ECO:0007669"/>
    <property type="project" value="InterPro"/>
</dbReference>
<name>A0A7R7XZ04_9EURO</name>
<dbReference type="PANTHER" id="PTHR47782:SF12">
    <property type="entry name" value="ZN(II)2CYS6 TRANSCRIPTION FACTOR (EUROFUNG)"/>
    <property type="match status" value="1"/>
</dbReference>
<keyword evidence="2" id="KW-0479">Metal-binding</keyword>
<dbReference type="Pfam" id="PF04082">
    <property type="entry name" value="Fungal_trans"/>
    <property type="match status" value="1"/>
</dbReference>
<evidence type="ECO:0000256" key="9">
    <source>
        <dbReference type="SAM" id="Phobius"/>
    </source>
</evidence>
<dbReference type="GO" id="GO:0005634">
    <property type="term" value="C:nucleus"/>
    <property type="evidence" value="ECO:0007669"/>
    <property type="project" value="UniProtKB-SubCell"/>
</dbReference>
<dbReference type="CDD" id="cd12148">
    <property type="entry name" value="fungal_TF_MHR"/>
    <property type="match status" value="1"/>
</dbReference>
<dbReference type="GeneID" id="64979530"/>
<keyword evidence="3" id="KW-0862">Zinc</keyword>
<dbReference type="InterPro" id="IPR052202">
    <property type="entry name" value="Yeast_MetPath_Reg"/>
</dbReference>
<feature type="domain" description="Xylanolytic transcriptional activator regulatory" evidence="10">
    <location>
        <begin position="63"/>
        <end position="133"/>
    </location>
</feature>
<reference evidence="11" key="1">
    <citation type="submission" date="2021-01" db="EMBL/GenBank/DDBJ databases">
        <authorList>
            <consortium name="Aspergillus puulaauensis MK2 genome sequencing consortium"/>
            <person name="Kazuki M."/>
            <person name="Futagami T."/>
        </authorList>
    </citation>
    <scope>NUCLEOTIDE SEQUENCE</scope>
    <source>
        <strain evidence="11">MK2</strain>
    </source>
</reference>
<keyword evidence="12" id="KW-1185">Reference proteome</keyword>
<dbReference type="KEGG" id="apuu:APUU_71103S"/>
<feature type="transmembrane region" description="Helical" evidence="9">
    <location>
        <begin position="296"/>
        <end position="316"/>
    </location>
</feature>